<feature type="transmembrane region" description="Helical" evidence="1">
    <location>
        <begin position="192"/>
        <end position="210"/>
    </location>
</feature>
<keyword evidence="3" id="KW-0645">Protease</keyword>
<dbReference type="RefSeq" id="WP_146391879.1">
    <property type="nucleotide sequence ID" value="NZ_SJPK01000006.1"/>
</dbReference>
<dbReference type="OrthoDB" id="118729at2"/>
<evidence type="ECO:0000313" key="3">
    <source>
        <dbReference type="EMBL" id="TWT66050.1"/>
    </source>
</evidence>
<dbReference type="Pfam" id="PF02517">
    <property type="entry name" value="Rce1-like"/>
    <property type="match status" value="1"/>
</dbReference>
<protein>
    <submittedName>
        <fullName evidence="3">CAAX amino terminal protease self-immunity</fullName>
    </submittedName>
</protein>
<dbReference type="GO" id="GO:0080120">
    <property type="term" value="P:CAAX-box protein maturation"/>
    <property type="evidence" value="ECO:0007669"/>
    <property type="project" value="UniProtKB-ARBA"/>
</dbReference>
<dbReference type="GO" id="GO:0006508">
    <property type="term" value="P:proteolysis"/>
    <property type="evidence" value="ECO:0007669"/>
    <property type="project" value="UniProtKB-KW"/>
</dbReference>
<dbReference type="EMBL" id="SJPK01000006">
    <property type="protein sequence ID" value="TWT66050.1"/>
    <property type="molecule type" value="Genomic_DNA"/>
</dbReference>
<gene>
    <name evidence="3" type="ORF">CA85_29120</name>
</gene>
<dbReference type="PANTHER" id="PTHR43592">
    <property type="entry name" value="CAAX AMINO TERMINAL PROTEASE"/>
    <property type="match status" value="1"/>
</dbReference>
<keyword evidence="1" id="KW-0472">Membrane</keyword>
<sequence length="264" mass="27995">MPDSDSDQEPQSPDSLFQTAVVVEAGLGLLAVLLGYLFGPDPRLFVPTLEQLPALAGGVGLGLLATFPLLLLMAIIRRINHPAVQELDQLAEHPMMGLMLKLGPLELLVISLCAGVGEELLFRGWLMPSIAGLLQGEAFTLLPADAASPRPWWAFGGYAAEVASGIAGNATGSGEASPLSWSGFTSWWAESIGWEMTIGWIASSIAFGFVHPISRLYVAVTGLMGFYFGALLILSGNLMIPIVAHAFYDAIQLWIASAEAKSEA</sequence>
<dbReference type="AlphaFoldDB" id="A0A5C5XT21"/>
<evidence type="ECO:0000313" key="4">
    <source>
        <dbReference type="Proteomes" id="UP000318053"/>
    </source>
</evidence>
<comment type="caution">
    <text evidence="3">The sequence shown here is derived from an EMBL/GenBank/DDBJ whole genome shotgun (WGS) entry which is preliminary data.</text>
</comment>
<feature type="transmembrane region" description="Helical" evidence="1">
    <location>
        <begin position="21"/>
        <end position="39"/>
    </location>
</feature>
<evidence type="ECO:0000256" key="1">
    <source>
        <dbReference type="SAM" id="Phobius"/>
    </source>
</evidence>
<dbReference type="Proteomes" id="UP000318053">
    <property type="component" value="Unassembled WGS sequence"/>
</dbReference>
<proteinExistence type="predicted"/>
<evidence type="ECO:0000259" key="2">
    <source>
        <dbReference type="Pfam" id="PF02517"/>
    </source>
</evidence>
<dbReference type="PANTHER" id="PTHR43592:SF15">
    <property type="entry name" value="CAAX AMINO TERMINAL PROTEASE FAMILY PROTEIN"/>
    <property type="match status" value="1"/>
</dbReference>
<feature type="transmembrane region" description="Helical" evidence="1">
    <location>
        <begin position="217"/>
        <end position="244"/>
    </location>
</feature>
<dbReference type="InterPro" id="IPR003675">
    <property type="entry name" value="Rce1/LyrA-like_dom"/>
</dbReference>
<keyword evidence="4" id="KW-1185">Reference proteome</keyword>
<feature type="transmembrane region" description="Helical" evidence="1">
    <location>
        <begin position="97"/>
        <end position="117"/>
    </location>
</feature>
<feature type="domain" description="CAAX prenyl protease 2/Lysostaphin resistance protein A-like" evidence="2">
    <location>
        <begin position="105"/>
        <end position="251"/>
    </location>
</feature>
<accession>A0A5C5XT21</accession>
<dbReference type="GO" id="GO:0004175">
    <property type="term" value="F:endopeptidase activity"/>
    <property type="evidence" value="ECO:0007669"/>
    <property type="project" value="UniProtKB-ARBA"/>
</dbReference>
<organism evidence="3 4">
    <name type="scientific">Allorhodopirellula solitaria</name>
    <dbReference type="NCBI Taxonomy" id="2527987"/>
    <lineage>
        <taxon>Bacteria</taxon>
        <taxon>Pseudomonadati</taxon>
        <taxon>Planctomycetota</taxon>
        <taxon>Planctomycetia</taxon>
        <taxon>Pirellulales</taxon>
        <taxon>Pirellulaceae</taxon>
        <taxon>Allorhodopirellula</taxon>
    </lineage>
</organism>
<reference evidence="3 4" key="1">
    <citation type="submission" date="2019-02" db="EMBL/GenBank/DDBJ databases">
        <title>Deep-cultivation of Planctomycetes and their phenomic and genomic characterization uncovers novel biology.</title>
        <authorList>
            <person name="Wiegand S."/>
            <person name="Jogler M."/>
            <person name="Boedeker C."/>
            <person name="Pinto D."/>
            <person name="Vollmers J."/>
            <person name="Rivas-Marin E."/>
            <person name="Kohn T."/>
            <person name="Peeters S.H."/>
            <person name="Heuer A."/>
            <person name="Rast P."/>
            <person name="Oberbeckmann S."/>
            <person name="Bunk B."/>
            <person name="Jeske O."/>
            <person name="Meyerdierks A."/>
            <person name="Storesund J.E."/>
            <person name="Kallscheuer N."/>
            <person name="Luecker S."/>
            <person name="Lage O.M."/>
            <person name="Pohl T."/>
            <person name="Merkel B.J."/>
            <person name="Hornburger P."/>
            <person name="Mueller R.-W."/>
            <person name="Bruemmer F."/>
            <person name="Labrenz M."/>
            <person name="Spormann A.M."/>
            <person name="Op Den Camp H."/>
            <person name="Overmann J."/>
            <person name="Amann R."/>
            <person name="Jetten M.S.M."/>
            <person name="Mascher T."/>
            <person name="Medema M.H."/>
            <person name="Devos D.P."/>
            <person name="Kaster A.-K."/>
            <person name="Ovreas L."/>
            <person name="Rohde M."/>
            <person name="Galperin M.Y."/>
            <person name="Jogler C."/>
        </authorList>
    </citation>
    <scope>NUCLEOTIDE SEQUENCE [LARGE SCALE GENOMIC DNA]</scope>
    <source>
        <strain evidence="3 4">CA85</strain>
    </source>
</reference>
<keyword evidence="1" id="KW-1133">Transmembrane helix</keyword>
<keyword evidence="3" id="KW-0378">Hydrolase</keyword>
<keyword evidence="1" id="KW-0812">Transmembrane</keyword>
<feature type="transmembrane region" description="Helical" evidence="1">
    <location>
        <begin position="51"/>
        <end position="76"/>
    </location>
</feature>
<name>A0A5C5XT21_9BACT</name>